<dbReference type="InterPro" id="IPR013848">
    <property type="entry name" value="Methylthiotransferase_N"/>
</dbReference>
<reference evidence="12" key="1">
    <citation type="submission" date="2018-05" db="EMBL/GenBank/DDBJ databases">
        <title>Algibacter marinivivus sp. nov., isolated from sample around a algae.</title>
        <authorList>
            <person name="Zhong X."/>
        </authorList>
    </citation>
    <scope>NUCLEOTIDE SEQUENCE [LARGE SCALE GENOMIC DNA]</scope>
    <source>
        <strain evidence="12">ZY111</strain>
    </source>
</reference>
<reference evidence="12" key="2">
    <citation type="submission" date="2018-05" db="EMBL/GenBank/DDBJ databases">
        <authorList>
            <person name="Lanie J.A."/>
            <person name="Ng W.-L."/>
            <person name="Kazmierczak K.M."/>
            <person name="Andrzejewski T.M."/>
            <person name="Davidsen T.M."/>
            <person name="Wayne K.J."/>
            <person name="Tettelin H."/>
            <person name="Glass J.I."/>
            <person name="Rusch D."/>
            <person name="Podicherti R."/>
            <person name="Tsui H.-C.T."/>
            <person name="Winkler M.E."/>
        </authorList>
    </citation>
    <scope>NUCLEOTIDE SEQUENCE [LARGE SCALE GENOMIC DNA]</scope>
    <source>
        <strain evidence="12">ZY111</strain>
    </source>
</reference>
<dbReference type="GO" id="GO:0046872">
    <property type="term" value="F:metal ion binding"/>
    <property type="evidence" value="ECO:0007669"/>
    <property type="project" value="UniProtKB-KW"/>
</dbReference>
<dbReference type="GO" id="GO:0005840">
    <property type="term" value="C:ribosome"/>
    <property type="evidence" value="ECO:0007669"/>
    <property type="project" value="UniProtKB-KW"/>
</dbReference>
<evidence type="ECO:0000256" key="5">
    <source>
        <dbReference type="ARBA" id="ARBA00022723"/>
    </source>
</evidence>
<dbReference type="PROSITE" id="PS51918">
    <property type="entry name" value="RADICAL_SAM"/>
    <property type="match status" value="1"/>
</dbReference>
<dbReference type="HAMAP" id="MF_01865">
    <property type="entry name" value="MTTase_RimO"/>
    <property type="match status" value="1"/>
</dbReference>
<keyword evidence="5 8" id="KW-0479">Metal-binding</keyword>
<evidence type="ECO:0000256" key="4">
    <source>
        <dbReference type="ARBA" id="ARBA00022691"/>
    </source>
</evidence>
<name>A0A2U2X4Y3_9FLAO</name>
<evidence type="ECO:0000256" key="2">
    <source>
        <dbReference type="ARBA" id="ARBA00022490"/>
    </source>
</evidence>
<feature type="domain" description="Radical SAM core" evidence="11">
    <location>
        <begin position="134"/>
        <end position="365"/>
    </location>
</feature>
<evidence type="ECO:0000256" key="7">
    <source>
        <dbReference type="ARBA" id="ARBA00023014"/>
    </source>
</evidence>
<comment type="similarity">
    <text evidence="8">Belongs to the methylthiotransferase family. RimO subfamily.</text>
</comment>
<dbReference type="SFLD" id="SFLDG01082">
    <property type="entry name" value="B12-binding_domain_containing"/>
    <property type="match status" value="1"/>
</dbReference>
<comment type="subcellular location">
    <subcellularLocation>
        <location evidence="8">Cytoplasm</location>
    </subcellularLocation>
</comment>
<evidence type="ECO:0000313" key="12">
    <source>
        <dbReference type="EMBL" id="PWH82832.1"/>
    </source>
</evidence>
<dbReference type="InterPro" id="IPR020612">
    <property type="entry name" value="Methylthiotransferase_CS"/>
</dbReference>
<dbReference type="PROSITE" id="PS51449">
    <property type="entry name" value="MTTASE_N"/>
    <property type="match status" value="1"/>
</dbReference>
<dbReference type="AlphaFoldDB" id="A0A2U2X4Y3"/>
<dbReference type="SMART" id="SM00729">
    <property type="entry name" value="Elp3"/>
    <property type="match status" value="1"/>
</dbReference>
<keyword evidence="12" id="KW-0689">Ribosomal protein</keyword>
<dbReference type="InterPro" id="IPR012340">
    <property type="entry name" value="NA-bd_OB-fold"/>
</dbReference>
<sequence>MRTKTLKKNKINVVTLGCSKNVYDSEVLMGQLKANGKDVAHEEEGNIVVINTCGFINNAKEESVNTILEYVQKKNDGEVDKVFVTGCLSERYKPDLVKEIPNVDEYFGTTELPGLLKALGADYKHELIGERLTTTPKNYAYLKIAEGCDRPCSFCAIPIMRGKHRSTPIEEIVIEAEKLAANGVKELILIAQDLTYYGLDLYKKRNLAELLEALVKVEGVEWIRLHYAFPTGFPLDVLDVMKREPKICNYLDIPLQHISDSILKSMRRGTTKEKTTKLISQFREAVPEMTIRTTLIVGYPGETEENFQELKQWVTDMRFERLGCFTYSHEENTHAYNLEDDVPEDVKIERANQIMEIQSQISWELNQQKIGQEFKVVIDRKEGNYFIGRTEFDSPDVDNEVLIDATKTYLKTGEYTTVKIIEAEDFDLYGEVVN</sequence>
<evidence type="ECO:0000259" key="10">
    <source>
        <dbReference type="PROSITE" id="PS51449"/>
    </source>
</evidence>
<dbReference type="GO" id="GO:0051539">
    <property type="term" value="F:4 iron, 4 sulfur cluster binding"/>
    <property type="evidence" value="ECO:0007669"/>
    <property type="project" value="UniProtKB-UniRule"/>
</dbReference>
<dbReference type="Gene3D" id="2.40.50.140">
    <property type="entry name" value="Nucleic acid-binding proteins"/>
    <property type="match status" value="1"/>
</dbReference>
<feature type="binding site" evidence="8">
    <location>
        <position position="53"/>
    </location>
    <ligand>
        <name>[4Fe-4S] cluster</name>
        <dbReference type="ChEBI" id="CHEBI:49883"/>
        <label>1</label>
    </ligand>
</feature>
<dbReference type="FunFam" id="3.80.30.20:FF:000001">
    <property type="entry name" value="tRNA-2-methylthio-N(6)-dimethylallyladenosine synthase 2"/>
    <property type="match status" value="1"/>
</dbReference>
<dbReference type="InterPro" id="IPR023404">
    <property type="entry name" value="rSAM_horseshoe"/>
</dbReference>
<keyword evidence="3 8" id="KW-0808">Transferase</keyword>
<dbReference type="Proteomes" id="UP000245375">
    <property type="component" value="Unassembled WGS sequence"/>
</dbReference>
<keyword evidence="7 8" id="KW-0411">Iron-sulfur</keyword>
<evidence type="ECO:0000256" key="6">
    <source>
        <dbReference type="ARBA" id="ARBA00023004"/>
    </source>
</evidence>
<dbReference type="EC" id="2.8.4.4" evidence="8"/>
<dbReference type="OrthoDB" id="9805215at2"/>
<feature type="binding site" evidence="8">
    <location>
        <position position="87"/>
    </location>
    <ligand>
        <name>[4Fe-4S] cluster</name>
        <dbReference type="ChEBI" id="CHEBI:49883"/>
        <label>1</label>
    </ligand>
</feature>
<dbReference type="GO" id="GO:0035599">
    <property type="term" value="F:aspartic acid methylthiotransferase activity"/>
    <property type="evidence" value="ECO:0007669"/>
    <property type="project" value="TreeGrafter"/>
</dbReference>
<keyword evidence="4 8" id="KW-0949">S-adenosyl-L-methionine</keyword>
<accession>A0A2U2X4Y3</accession>
<dbReference type="InterPro" id="IPR005839">
    <property type="entry name" value="Methylthiotransferase"/>
</dbReference>
<dbReference type="NCBIfam" id="TIGR00089">
    <property type="entry name" value="MiaB/RimO family radical SAM methylthiotransferase"/>
    <property type="match status" value="1"/>
</dbReference>
<dbReference type="InterPro" id="IPR038135">
    <property type="entry name" value="Methylthiotransferase_N_sf"/>
</dbReference>
<comment type="caution">
    <text evidence="12">The sequence shown here is derived from an EMBL/GenBank/DDBJ whole genome shotgun (WGS) entry which is preliminary data.</text>
</comment>
<dbReference type="SUPFAM" id="SSF102114">
    <property type="entry name" value="Radical SAM enzymes"/>
    <property type="match status" value="1"/>
</dbReference>
<dbReference type="GO" id="GO:0006400">
    <property type="term" value="P:tRNA modification"/>
    <property type="evidence" value="ECO:0007669"/>
    <property type="project" value="InterPro"/>
</dbReference>
<dbReference type="Pfam" id="PF18693">
    <property type="entry name" value="TRAM_2"/>
    <property type="match status" value="1"/>
</dbReference>
<dbReference type="RefSeq" id="WP_109353186.1">
    <property type="nucleotide sequence ID" value="NZ_QFRI01000002.1"/>
</dbReference>
<dbReference type="PANTHER" id="PTHR43837:SF1">
    <property type="entry name" value="RIBOSOMAL PROTEIN US12 METHYLTHIOTRANSFERASE RIMO"/>
    <property type="match status" value="1"/>
</dbReference>
<feature type="binding site" evidence="8">
    <location>
        <position position="18"/>
    </location>
    <ligand>
        <name>[4Fe-4S] cluster</name>
        <dbReference type="ChEBI" id="CHEBI:49883"/>
        <label>1</label>
    </ligand>
</feature>
<gene>
    <name evidence="8 12" type="primary">rimO</name>
    <name evidence="12" type="ORF">DIS18_11430</name>
</gene>
<organism evidence="12 13">
    <name type="scientific">Algibacter marinivivus</name>
    <dbReference type="NCBI Taxonomy" id="2100723"/>
    <lineage>
        <taxon>Bacteria</taxon>
        <taxon>Pseudomonadati</taxon>
        <taxon>Bacteroidota</taxon>
        <taxon>Flavobacteriia</taxon>
        <taxon>Flavobacteriales</taxon>
        <taxon>Flavobacteriaceae</taxon>
        <taxon>Algibacter</taxon>
    </lineage>
</organism>
<dbReference type="Pfam" id="PF00919">
    <property type="entry name" value="UPF0004"/>
    <property type="match status" value="1"/>
</dbReference>
<dbReference type="Pfam" id="PF04055">
    <property type="entry name" value="Radical_SAM"/>
    <property type="match status" value="1"/>
</dbReference>
<evidence type="ECO:0000259" key="11">
    <source>
        <dbReference type="PROSITE" id="PS51918"/>
    </source>
</evidence>
<dbReference type="InterPro" id="IPR002792">
    <property type="entry name" value="TRAM_dom"/>
</dbReference>
<dbReference type="PROSITE" id="PS50926">
    <property type="entry name" value="TRAM"/>
    <property type="match status" value="1"/>
</dbReference>
<dbReference type="PANTHER" id="PTHR43837">
    <property type="entry name" value="RIBOSOMAL PROTEIN S12 METHYLTHIOTRANSFERASE RIMO"/>
    <property type="match status" value="1"/>
</dbReference>
<evidence type="ECO:0000259" key="9">
    <source>
        <dbReference type="PROSITE" id="PS50926"/>
    </source>
</evidence>
<evidence type="ECO:0000256" key="3">
    <source>
        <dbReference type="ARBA" id="ARBA00022679"/>
    </source>
</evidence>
<dbReference type="GO" id="GO:0103039">
    <property type="term" value="F:protein methylthiotransferase activity"/>
    <property type="evidence" value="ECO:0007669"/>
    <property type="project" value="UniProtKB-EC"/>
</dbReference>
<dbReference type="InterPro" id="IPR006638">
    <property type="entry name" value="Elp3/MiaA/NifB-like_rSAM"/>
</dbReference>
<dbReference type="EMBL" id="QFRI01000002">
    <property type="protein sequence ID" value="PWH82832.1"/>
    <property type="molecule type" value="Genomic_DNA"/>
</dbReference>
<protein>
    <recommendedName>
        <fullName evidence="8">Ribosomal protein uS12 methylthiotransferase RimO</fullName>
        <shortName evidence="8">uS12 MTTase</shortName>
        <shortName evidence="8">uS12 methylthiotransferase</shortName>
        <ecNumber evidence="8">2.8.4.4</ecNumber>
    </recommendedName>
    <alternativeName>
        <fullName evidence="8">Ribosomal protein uS12 (aspartate-C(3))-methylthiotransferase</fullName>
    </alternativeName>
    <alternativeName>
        <fullName evidence="8">Ribosome maturation factor RimO</fullName>
    </alternativeName>
</protein>
<evidence type="ECO:0000256" key="8">
    <source>
        <dbReference type="HAMAP-Rule" id="MF_01865"/>
    </source>
</evidence>
<keyword evidence="2 8" id="KW-0963">Cytoplasm</keyword>
<dbReference type="SFLD" id="SFLDS00029">
    <property type="entry name" value="Radical_SAM"/>
    <property type="match status" value="1"/>
</dbReference>
<keyword evidence="1 8" id="KW-0004">4Fe-4S</keyword>
<dbReference type="InterPro" id="IPR007197">
    <property type="entry name" value="rSAM"/>
</dbReference>
<comment type="catalytic activity">
    <reaction evidence="8">
        <text>L-aspartate(89)-[ribosomal protein uS12]-hydrogen + (sulfur carrier)-SH + AH2 + 2 S-adenosyl-L-methionine = 3-methylsulfanyl-L-aspartate(89)-[ribosomal protein uS12]-hydrogen + (sulfur carrier)-H + 5'-deoxyadenosine + L-methionine + A + S-adenosyl-L-homocysteine + 2 H(+)</text>
        <dbReference type="Rhea" id="RHEA:37087"/>
        <dbReference type="Rhea" id="RHEA-COMP:10460"/>
        <dbReference type="Rhea" id="RHEA-COMP:10461"/>
        <dbReference type="Rhea" id="RHEA-COMP:14737"/>
        <dbReference type="Rhea" id="RHEA-COMP:14739"/>
        <dbReference type="ChEBI" id="CHEBI:13193"/>
        <dbReference type="ChEBI" id="CHEBI:15378"/>
        <dbReference type="ChEBI" id="CHEBI:17319"/>
        <dbReference type="ChEBI" id="CHEBI:17499"/>
        <dbReference type="ChEBI" id="CHEBI:29917"/>
        <dbReference type="ChEBI" id="CHEBI:29961"/>
        <dbReference type="ChEBI" id="CHEBI:57844"/>
        <dbReference type="ChEBI" id="CHEBI:57856"/>
        <dbReference type="ChEBI" id="CHEBI:59789"/>
        <dbReference type="ChEBI" id="CHEBI:64428"/>
        <dbReference type="ChEBI" id="CHEBI:73599"/>
        <dbReference type="EC" id="2.8.4.4"/>
    </reaction>
</comment>
<dbReference type="Gene3D" id="3.40.50.12160">
    <property type="entry name" value="Methylthiotransferase, N-terminal domain"/>
    <property type="match status" value="1"/>
</dbReference>
<feature type="binding site" evidence="8">
    <location>
        <position position="152"/>
    </location>
    <ligand>
        <name>[4Fe-4S] cluster</name>
        <dbReference type="ChEBI" id="CHEBI:49883"/>
        <label>2</label>
        <note>4Fe-4S-S-AdoMet</note>
    </ligand>
</feature>
<dbReference type="NCBIfam" id="TIGR01125">
    <property type="entry name" value="30S ribosomal protein S12 methylthiotransferase RimO"/>
    <property type="match status" value="1"/>
</dbReference>
<dbReference type="GO" id="GO:0005829">
    <property type="term" value="C:cytosol"/>
    <property type="evidence" value="ECO:0007669"/>
    <property type="project" value="TreeGrafter"/>
</dbReference>
<keyword evidence="13" id="KW-1185">Reference proteome</keyword>
<dbReference type="Gene3D" id="3.80.30.20">
    <property type="entry name" value="tm_1862 like domain"/>
    <property type="match status" value="1"/>
</dbReference>
<comment type="cofactor">
    <cofactor evidence="8">
        <name>[4Fe-4S] cluster</name>
        <dbReference type="ChEBI" id="CHEBI:49883"/>
    </cofactor>
    <text evidence="8">Binds 2 [4Fe-4S] clusters. One cluster is coordinated with 3 cysteines and an exchangeable S-adenosyl-L-methionine.</text>
</comment>
<evidence type="ECO:0000256" key="1">
    <source>
        <dbReference type="ARBA" id="ARBA00022485"/>
    </source>
</evidence>
<dbReference type="InterPro" id="IPR058240">
    <property type="entry name" value="rSAM_sf"/>
</dbReference>
<keyword evidence="12" id="KW-0687">Ribonucleoprotein</keyword>
<dbReference type="SFLD" id="SFLDG01061">
    <property type="entry name" value="methylthiotransferase"/>
    <property type="match status" value="1"/>
</dbReference>
<feature type="binding site" evidence="8">
    <location>
        <position position="155"/>
    </location>
    <ligand>
        <name>[4Fe-4S] cluster</name>
        <dbReference type="ChEBI" id="CHEBI:49883"/>
        <label>2</label>
        <note>4Fe-4S-S-AdoMet</note>
    </ligand>
</feature>
<comment type="function">
    <text evidence="8">Catalyzes the methylthiolation of an aspartic acid residue of ribosomal protein uS12.</text>
</comment>
<dbReference type="PROSITE" id="PS01278">
    <property type="entry name" value="MTTASE_RADICAL"/>
    <property type="match status" value="1"/>
</dbReference>
<feature type="domain" description="TRAM" evidence="9">
    <location>
        <begin position="367"/>
        <end position="434"/>
    </location>
</feature>
<feature type="domain" description="MTTase N-terminal" evidence="10">
    <location>
        <begin position="9"/>
        <end position="124"/>
    </location>
</feature>
<dbReference type="InterPro" id="IPR005840">
    <property type="entry name" value="Ribosomal_uS12_MeSTrfase_RimO"/>
</dbReference>
<feature type="binding site" evidence="8">
    <location>
        <position position="148"/>
    </location>
    <ligand>
        <name>[4Fe-4S] cluster</name>
        <dbReference type="ChEBI" id="CHEBI:49883"/>
        <label>2</label>
        <note>4Fe-4S-S-AdoMet</note>
    </ligand>
</feature>
<proteinExistence type="inferred from homology"/>
<keyword evidence="6 8" id="KW-0408">Iron</keyword>
<dbReference type="CDD" id="cd01335">
    <property type="entry name" value="Radical_SAM"/>
    <property type="match status" value="1"/>
</dbReference>
<evidence type="ECO:0000313" key="13">
    <source>
        <dbReference type="Proteomes" id="UP000245375"/>
    </source>
</evidence>
<dbReference type="SFLD" id="SFLDF00274">
    <property type="entry name" value="ribosomal_protein_S12_methylth"/>
    <property type="match status" value="1"/>
</dbReference>